<reference evidence="6 7" key="1">
    <citation type="journal article" date="2016" name="MBio">
        <title>Lateral Gene Transfer in a Heavy Metal-Contaminated-Groundwater Microbial Community.</title>
        <authorList>
            <person name="Hemme C.L."/>
            <person name="Green S.J."/>
            <person name="Rishishwar L."/>
            <person name="Prakash O."/>
            <person name="Pettenato A."/>
            <person name="Chakraborty R."/>
            <person name="Deutschbauer A.M."/>
            <person name="Van Nostrand J.D."/>
            <person name="Wu L."/>
            <person name="He Z."/>
            <person name="Jordan I.K."/>
            <person name="Hazen T.C."/>
            <person name="Arkin A.P."/>
            <person name="Kostka J.E."/>
            <person name="Zhou J."/>
        </authorList>
    </citation>
    <scope>NUCLEOTIDE SEQUENCE [LARGE SCALE GENOMIC DNA]</scope>
    <source>
        <strain evidence="6 7">FW104-T7</strain>
    </source>
</reference>
<evidence type="ECO:0000256" key="3">
    <source>
        <dbReference type="ARBA" id="ARBA00023082"/>
    </source>
</evidence>
<dbReference type="GO" id="GO:0003677">
    <property type="term" value="F:DNA binding"/>
    <property type="evidence" value="ECO:0007669"/>
    <property type="project" value="InterPro"/>
</dbReference>
<dbReference type="GO" id="GO:0016987">
    <property type="term" value="F:sigma factor activity"/>
    <property type="evidence" value="ECO:0007669"/>
    <property type="project" value="UniProtKB-KW"/>
</dbReference>
<dbReference type="CDD" id="cd06171">
    <property type="entry name" value="Sigma70_r4"/>
    <property type="match status" value="1"/>
</dbReference>
<keyword evidence="4" id="KW-0804">Transcription</keyword>
<dbReference type="SUPFAM" id="SSF88659">
    <property type="entry name" value="Sigma3 and sigma4 domains of RNA polymerase sigma factors"/>
    <property type="match status" value="1"/>
</dbReference>
<evidence type="ECO:0000256" key="4">
    <source>
        <dbReference type="ARBA" id="ARBA00023163"/>
    </source>
</evidence>
<dbReference type="InterPro" id="IPR036388">
    <property type="entry name" value="WH-like_DNA-bd_sf"/>
</dbReference>
<evidence type="ECO:0000313" key="7">
    <source>
        <dbReference type="Proteomes" id="UP000076131"/>
    </source>
</evidence>
<dbReference type="Proteomes" id="UP000076131">
    <property type="component" value="Unassembled WGS sequence"/>
</dbReference>
<evidence type="ECO:0000259" key="5">
    <source>
        <dbReference type="Pfam" id="PF08281"/>
    </source>
</evidence>
<organism evidence="6 7">
    <name type="scientific">Rhodanobacter thiooxydans</name>
    <dbReference type="NCBI Taxonomy" id="416169"/>
    <lineage>
        <taxon>Bacteria</taxon>
        <taxon>Pseudomonadati</taxon>
        <taxon>Pseudomonadota</taxon>
        <taxon>Gammaproteobacteria</taxon>
        <taxon>Lysobacterales</taxon>
        <taxon>Rhodanobacteraceae</taxon>
        <taxon>Rhodanobacter</taxon>
    </lineage>
</organism>
<dbReference type="Gene3D" id="1.10.1740.10">
    <property type="match status" value="1"/>
</dbReference>
<dbReference type="STRING" id="416169.RHOFW104T7_11875"/>
<dbReference type="InterPro" id="IPR013249">
    <property type="entry name" value="RNA_pol_sigma70_r4_t2"/>
</dbReference>
<name>A0A154QIL6_9GAMM</name>
<dbReference type="GO" id="GO:0006352">
    <property type="term" value="P:DNA-templated transcription initiation"/>
    <property type="evidence" value="ECO:0007669"/>
    <property type="project" value="InterPro"/>
</dbReference>
<sequence length="174" mass="20151">MSAETAKLDLVERAIHRYDAAVRGFLRWKMGVDEDEVQDAMQETYERLLRYRHSEWAELPRALVMRIAASVVIDRARHRASRHAGLHVSVDDFDLESGEATPERRVLAQEDVALVREAIRDMPGRCREVFVLSRIKGMSYQEIADQLSISVKAVEKNISRALILCRHRVREQRQ</sequence>
<dbReference type="InterPro" id="IPR013324">
    <property type="entry name" value="RNA_pol_sigma_r3/r4-like"/>
</dbReference>
<proteinExistence type="inferred from homology"/>
<dbReference type="PANTHER" id="PTHR43133">
    <property type="entry name" value="RNA POLYMERASE ECF-TYPE SIGMA FACTO"/>
    <property type="match status" value="1"/>
</dbReference>
<dbReference type="SUPFAM" id="SSF88946">
    <property type="entry name" value="Sigma2 domain of RNA polymerase sigma factors"/>
    <property type="match status" value="1"/>
</dbReference>
<dbReference type="NCBIfam" id="TIGR02937">
    <property type="entry name" value="sigma70-ECF"/>
    <property type="match status" value="1"/>
</dbReference>
<keyword evidence="7" id="KW-1185">Reference proteome</keyword>
<dbReference type="EMBL" id="LVJS01000039">
    <property type="protein sequence ID" value="KZC23840.1"/>
    <property type="molecule type" value="Genomic_DNA"/>
</dbReference>
<dbReference type="InterPro" id="IPR014284">
    <property type="entry name" value="RNA_pol_sigma-70_dom"/>
</dbReference>
<comment type="similarity">
    <text evidence="1">Belongs to the sigma-70 factor family. ECF subfamily.</text>
</comment>
<keyword evidence="3" id="KW-0731">Sigma factor</keyword>
<feature type="domain" description="RNA polymerase sigma factor 70 region 4 type 2" evidence="5">
    <location>
        <begin position="115"/>
        <end position="163"/>
    </location>
</feature>
<gene>
    <name evidence="6" type="ORF">RHOFW104T7_11875</name>
</gene>
<dbReference type="eggNOG" id="COG1595">
    <property type="taxonomic scope" value="Bacteria"/>
</dbReference>
<dbReference type="Pfam" id="PF08281">
    <property type="entry name" value="Sigma70_r4_2"/>
    <property type="match status" value="1"/>
</dbReference>
<evidence type="ECO:0000256" key="2">
    <source>
        <dbReference type="ARBA" id="ARBA00023015"/>
    </source>
</evidence>
<dbReference type="AlphaFoldDB" id="A0A154QIL6"/>
<comment type="caution">
    <text evidence="6">The sequence shown here is derived from an EMBL/GenBank/DDBJ whole genome shotgun (WGS) entry which is preliminary data.</text>
</comment>
<protein>
    <recommendedName>
        <fullName evidence="5">RNA polymerase sigma factor 70 region 4 type 2 domain-containing protein</fullName>
    </recommendedName>
</protein>
<accession>A0A154QIL6</accession>
<evidence type="ECO:0000256" key="1">
    <source>
        <dbReference type="ARBA" id="ARBA00010641"/>
    </source>
</evidence>
<dbReference type="Gene3D" id="1.10.10.10">
    <property type="entry name" value="Winged helix-like DNA-binding domain superfamily/Winged helix DNA-binding domain"/>
    <property type="match status" value="1"/>
</dbReference>
<dbReference type="PANTHER" id="PTHR43133:SF63">
    <property type="entry name" value="RNA POLYMERASE SIGMA FACTOR FECI-RELATED"/>
    <property type="match status" value="1"/>
</dbReference>
<keyword evidence="2" id="KW-0805">Transcription regulation</keyword>
<dbReference type="InterPro" id="IPR039425">
    <property type="entry name" value="RNA_pol_sigma-70-like"/>
</dbReference>
<evidence type="ECO:0000313" key="6">
    <source>
        <dbReference type="EMBL" id="KZC23840.1"/>
    </source>
</evidence>
<dbReference type="InterPro" id="IPR013325">
    <property type="entry name" value="RNA_pol_sigma_r2"/>
</dbReference>